<feature type="transmembrane region" description="Helical" evidence="12">
    <location>
        <begin position="373"/>
        <end position="395"/>
    </location>
</feature>
<reference evidence="13 14" key="1">
    <citation type="submission" date="2020-02" db="EMBL/GenBank/DDBJ databases">
        <title>Acidophilic actinobacteria isolated from forest soil.</title>
        <authorList>
            <person name="Golinska P."/>
        </authorList>
    </citation>
    <scope>NUCLEOTIDE SEQUENCE [LARGE SCALE GENOMIC DNA]</scope>
    <source>
        <strain evidence="13 14">NL8</strain>
    </source>
</reference>
<feature type="transmembrane region" description="Helical" evidence="12">
    <location>
        <begin position="17"/>
        <end position="40"/>
    </location>
</feature>
<dbReference type="PANTHER" id="PTHR30365:SF15">
    <property type="entry name" value="CYTOCHROME BD UBIQUINOL OXIDASE SUBUNIT 1"/>
    <property type="match status" value="1"/>
</dbReference>
<evidence type="ECO:0000256" key="5">
    <source>
        <dbReference type="ARBA" id="ARBA00022617"/>
    </source>
</evidence>
<feature type="transmembrane region" description="Helical" evidence="12">
    <location>
        <begin position="340"/>
        <end position="361"/>
    </location>
</feature>
<evidence type="ECO:0000313" key="14">
    <source>
        <dbReference type="Proteomes" id="UP000730482"/>
    </source>
</evidence>
<keyword evidence="7 12" id="KW-0479">Metal-binding</keyword>
<feature type="transmembrane region" description="Helical" evidence="12">
    <location>
        <begin position="226"/>
        <end position="245"/>
    </location>
</feature>
<keyword evidence="9 12" id="KW-1133">Transmembrane helix</keyword>
<keyword evidence="11 12" id="KW-0472">Membrane</keyword>
<keyword evidence="4 12" id="KW-1003">Cell membrane</keyword>
<evidence type="ECO:0000256" key="4">
    <source>
        <dbReference type="ARBA" id="ARBA00022475"/>
    </source>
</evidence>
<organism evidence="13 14">
    <name type="scientific">Catenulispora pinistramenti</name>
    <dbReference type="NCBI Taxonomy" id="2705254"/>
    <lineage>
        <taxon>Bacteria</taxon>
        <taxon>Bacillati</taxon>
        <taxon>Actinomycetota</taxon>
        <taxon>Actinomycetes</taxon>
        <taxon>Catenulisporales</taxon>
        <taxon>Catenulisporaceae</taxon>
        <taxon>Catenulispora</taxon>
    </lineage>
</organism>
<comment type="caution">
    <text evidence="13">The sequence shown here is derived from an EMBL/GenBank/DDBJ whole genome shotgun (WGS) entry which is preliminary data.</text>
</comment>
<evidence type="ECO:0000256" key="7">
    <source>
        <dbReference type="ARBA" id="ARBA00022723"/>
    </source>
</evidence>
<dbReference type="EMBL" id="JAAFYZ010000009">
    <property type="protein sequence ID" value="MBS2546127.1"/>
    <property type="molecule type" value="Genomic_DNA"/>
</dbReference>
<keyword evidence="14" id="KW-1185">Reference proteome</keyword>
<gene>
    <name evidence="13" type="ORF">KGQ19_04525</name>
</gene>
<dbReference type="InterPro" id="IPR002585">
    <property type="entry name" value="Cyt-d_ubiquinol_oxidase_su_1"/>
</dbReference>
<evidence type="ECO:0000256" key="10">
    <source>
        <dbReference type="ARBA" id="ARBA00023004"/>
    </source>
</evidence>
<dbReference type="PANTHER" id="PTHR30365">
    <property type="entry name" value="CYTOCHROME D UBIQUINOL OXIDASE"/>
    <property type="match status" value="1"/>
</dbReference>
<comment type="subcellular location">
    <subcellularLocation>
        <location evidence="1">Cell membrane</location>
        <topology evidence="1">Multi-pass membrane protein</topology>
    </subcellularLocation>
</comment>
<sequence length="481" mass="53586">MHQTVTVAMDPVSVARWQFAITTVYHFLFVPLTIGTSFLVAGFQTAWHRTGQERYYQATKFWGRLFLINFALGLVTGIVQEFQFGMNWSEYSRFVGDIFGSPLAIEALLAFFLESTFLGLWIFGWERLPRAVHLACIWIAAFGTMASAYFILAANSFMQHPVGYVINELKGRAELTDFWAVITQKTTVITFLHVLTACFLCSGAALVGISCYHLRKKQQPTVFRPSLLVGLWALLIAGVGVGLTGDQQGKVMFEQQPMKMASAEALWDTQGPAPFSLFAVGDVEKGRNSVEIEIPRLLSFLAHGNFHDPVPGINQTNAAERAKYGPGDYRPWIPMAYWSFRWMIGFGMFSVLVALFGLWFTRRGRTPAGRWGAWFWRFGLWTLVFPVIGSAWGWIFTETGRQPWIVYGLMRTREGVSTSVPAGRVLTSLILFTALYAVLAVVEVGLCVKYARAGAHDVAPPDGPASTSADGDEDQPLAFAY</sequence>
<protein>
    <submittedName>
        <fullName evidence="13">Cytochrome ubiquinol oxidase subunit I</fullName>
    </submittedName>
</protein>
<evidence type="ECO:0000256" key="3">
    <source>
        <dbReference type="ARBA" id="ARBA00022448"/>
    </source>
</evidence>
<keyword evidence="8 12" id="KW-0249">Electron transport</keyword>
<evidence type="ECO:0000256" key="12">
    <source>
        <dbReference type="PIRNR" id="PIRNR006446"/>
    </source>
</evidence>
<name>A0ABS5KJ57_9ACTN</name>
<evidence type="ECO:0000256" key="8">
    <source>
        <dbReference type="ARBA" id="ARBA00022982"/>
    </source>
</evidence>
<evidence type="ECO:0000313" key="13">
    <source>
        <dbReference type="EMBL" id="MBS2546127.1"/>
    </source>
</evidence>
<dbReference type="PIRSF" id="PIRSF006446">
    <property type="entry name" value="Cyt_quinol_oxidase_1"/>
    <property type="match status" value="1"/>
</dbReference>
<keyword evidence="10 12" id="KW-0408">Iron</keyword>
<feature type="transmembrane region" description="Helical" evidence="12">
    <location>
        <begin position="425"/>
        <end position="446"/>
    </location>
</feature>
<keyword evidence="5 12" id="KW-0349">Heme</keyword>
<evidence type="ECO:0000256" key="2">
    <source>
        <dbReference type="ARBA" id="ARBA00009819"/>
    </source>
</evidence>
<accession>A0ABS5KJ57</accession>
<feature type="transmembrane region" description="Helical" evidence="12">
    <location>
        <begin position="188"/>
        <end position="214"/>
    </location>
</feature>
<evidence type="ECO:0000256" key="6">
    <source>
        <dbReference type="ARBA" id="ARBA00022692"/>
    </source>
</evidence>
<proteinExistence type="inferred from homology"/>
<keyword evidence="6 12" id="KW-0812">Transmembrane</keyword>
<evidence type="ECO:0000256" key="11">
    <source>
        <dbReference type="ARBA" id="ARBA00023136"/>
    </source>
</evidence>
<evidence type="ECO:0000256" key="1">
    <source>
        <dbReference type="ARBA" id="ARBA00004651"/>
    </source>
</evidence>
<feature type="transmembrane region" description="Helical" evidence="12">
    <location>
        <begin position="61"/>
        <end position="79"/>
    </location>
</feature>
<dbReference type="Proteomes" id="UP000730482">
    <property type="component" value="Unassembled WGS sequence"/>
</dbReference>
<comment type="similarity">
    <text evidence="2 12">Belongs to the cytochrome ubiquinol oxidase subunit 1 family.</text>
</comment>
<dbReference type="Pfam" id="PF01654">
    <property type="entry name" value="Cyt_bd_oxida_I"/>
    <property type="match status" value="1"/>
</dbReference>
<evidence type="ECO:0000256" key="9">
    <source>
        <dbReference type="ARBA" id="ARBA00022989"/>
    </source>
</evidence>
<feature type="transmembrane region" description="Helical" evidence="12">
    <location>
        <begin position="131"/>
        <end position="152"/>
    </location>
</feature>
<feature type="transmembrane region" description="Helical" evidence="12">
    <location>
        <begin position="99"/>
        <end position="124"/>
    </location>
</feature>
<keyword evidence="3 12" id="KW-0813">Transport</keyword>